<evidence type="ECO:0000313" key="2">
    <source>
        <dbReference type="EMBL" id="CAF0736800.1"/>
    </source>
</evidence>
<keyword evidence="1" id="KW-0732">Signal</keyword>
<evidence type="ECO:0000313" key="5">
    <source>
        <dbReference type="EMBL" id="CAF4168696.1"/>
    </source>
</evidence>
<evidence type="ECO:0000256" key="1">
    <source>
        <dbReference type="SAM" id="SignalP"/>
    </source>
</evidence>
<protein>
    <submittedName>
        <fullName evidence="2">Uncharacterized protein</fullName>
    </submittedName>
</protein>
<dbReference type="Proteomes" id="UP000663829">
    <property type="component" value="Unassembled WGS sequence"/>
</dbReference>
<dbReference type="EMBL" id="CAJOBC010000002">
    <property type="protein sequence ID" value="CAF3514785.1"/>
    <property type="molecule type" value="Genomic_DNA"/>
</dbReference>
<dbReference type="AlphaFoldDB" id="A0A813NJZ8"/>
<feature type="signal peptide" evidence="1">
    <location>
        <begin position="1"/>
        <end position="18"/>
    </location>
</feature>
<accession>A0A813NJZ8</accession>
<evidence type="ECO:0000313" key="6">
    <source>
        <dbReference type="Proteomes" id="UP000663829"/>
    </source>
</evidence>
<gene>
    <name evidence="2" type="ORF">GPM918_LOCUS30</name>
    <name evidence="3" type="ORF">OVA965_LOCUS31124</name>
    <name evidence="4" type="ORF">SRO942_LOCUS31</name>
    <name evidence="5" type="ORF">TMI583_LOCUS31950</name>
</gene>
<sequence>MFIILIIIHIFKIKICFSAPYLDVPTNNYNIQSILYILSTYKSNKYPILTNIYSKENTHYENLLNFIHHYPRLGQNEQQQIHLTEIKYWLTLLSVSQSIKTKFITNCLNKLFFNDYLTYPLNSKITESEKYGLATDIFTINSILKPEHLPYESGVRYVDLVENRFKQENDKRPPYWIRRQKDGILMSECLKTIIDRTTIDQEQKLDSEQMTSVNRIIPQTSSDTQTNVGKEFTETDRGPIFWFINAEDDRYGYD</sequence>
<organism evidence="2 6">
    <name type="scientific">Didymodactylos carnosus</name>
    <dbReference type="NCBI Taxonomy" id="1234261"/>
    <lineage>
        <taxon>Eukaryota</taxon>
        <taxon>Metazoa</taxon>
        <taxon>Spiralia</taxon>
        <taxon>Gnathifera</taxon>
        <taxon>Rotifera</taxon>
        <taxon>Eurotatoria</taxon>
        <taxon>Bdelloidea</taxon>
        <taxon>Philodinida</taxon>
        <taxon>Philodinidae</taxon>
        <taxon>Didymodactylos</taxon>
    </lineage>
</organism>
<dbReference type="Proteomes" id="UP000681722">
    <property type="component" value="Unassembled WGS sequence"/>
</dbReference>
<name>A0A813NJZ8_9BILA</name>
<comment type="caution">
    <text evidence="2">The sequence shown here is derived from an EMBL/GenBank/DDBJ whole genome shotgun (WGS) entry which is preliminary data.</text>
</comment>
<keyword evidence="6" id="KW-1185">Reference proteome</keyword>
<dbReference type="EMBL" id="CAJNOK010023139">
    <property type="protein sequence ID" value="CAF1358298.1"/>
    <property type="molecule type" value="Genomic_DNA"/>
</dbReference>
<evidence type="ECO:0000313" key="3">
    <source>
        <dbReference type="EMBL" id="CAF1358298.1"/>
    </source>
</evidence>
<dbReference type="Proteomes" id="UP000682733">
    <property type="component" value="Unassembled WGS sequence"/>
</dbReference>
<feature type="chain" id="PRO_5035596904" evidence="1">
    <location>
        <begin position="19"/>
        <end position="254"/>
    </location>
</feature>
<proteinExistence type="predicted"/>
<dbReference type="EMBL" id="CAJOBA010044793">
    <property type="protein sequence ID" value="CAF4168696.1"/>
    <property type="molecule type" value="Genomic_DNA"/>
</dbReference>
<dbReference type="EMBL" id="CAJNOQ010000002">
    <property type="protein sequence ID" value="CAF0736800.1"/>
    <property type="molecule type" value="Genomic_DNA"/>
</dbReference>
<reference evidence="2" key="1">
    <citation type="submission" date="2021-02" db="EMBL/GenBank/DDBJ databases">
        <authorList>
            <person name="Nowell W R."/>
        </authorList>
    </citation>
    <scope>NUCLEOTIDE SEQUENCE</scope>
</reference>
<dbReference type="Proteomes" id="UP000677228">
    <property type="component" value="Unassembled WGS sequence"/>
</dbReference>
<evidence type="ECO:0000313" key="4">
    <source>
        <dbReference type="EMBL" id="CAF3514785.1"/>
    </source>
</evidence>